<dbReference type="EMBL" id="VSSQ01000307">
    <property type="protein sequence ID" value="MPL90580.1"/>
    <property type="molecule type" value="Genomic_DNA"/>
</dbReference>
<organism evidence="2">
    <name type="scientific">bioreactor metagenome</name>
    <dbReference type="NCBI Taxonomy" id="1076179"/>
    <lineage>
        <taxon>unclassified sequences</taxon>
        <taxon>metagenomes</taxon>
        <taxon>ecological metagenomes</taxon>
    </lineage>
</organism>
<evidence type="ECO:0000313" key="2">
    <source>
        <dbReference type="EMBL" id="MPL90580.1"/>
    </source>
</evidence>
<feature type="region of interest" description="Disordered" evidence="1">
    <location>
        <begin position="1"/>
        <end position="29"/>
    </location>
</feature>
<protein>
    <submittedName>
        <fullName evidence="2">Uncharacterized protein</fullName>
    </submittedName>
</protein>
<accession>A0A644VH26</accession>
<gene>
    <name evidence="2" type="ORF">SDC9_36634</name>
</gene>
<sequence>MLPQAAWGAPIKDQSPISGGKGAPPDLAASKKPKVIHELREHRDQHVKHYFSDDGSRTVDVSPILVHVETIILLQRQNA</sequence>
<dbReference type="AlphaFoldDB" id="A0A644VH26"/>
<reference evidence="2" key="1">
    <citation type="submission" date="2019-08" db="EMBL/GenBank/DDBJ databases">
        <authorList>
            <person name="Kucharzyk K."/>
            <person name="Murdoch R.W."/>
            <person name="Higgins S."/>
            <person name="Loffler F."/>
        </authorList>
    </citation>
    <scope>NUCLEOTIDE SEQUENCE</scope>
</reference>
<name>A0A644VH26_9ZZZZ</name>
<comment type="caution">
    <text evidence="2">The sequence shown here is derived from an EMBL/GenBank/DDBJ whole genome shotgun (WGS) entry which is preliminary data.</text>
</comment>
<evidence type="ECO:0000256" key="1">
    <source>
        <dbReference type="SAM" id="MobiDB-lite"/>
    </source>
</evidence>
<proteinExistence type="predicted"/>